<dbReference type="GO" id="GO:0003700">
    <property type="term" value="F:DNA-binding transcription factor activity"/>
    <property type="evidence" value="ECO:0007669"/>
    <property type="project" value="InterPro"/>
</dbReference>
<dbReference type="KEGG" id="sinb:SIDU_11390"/>
<sequence>MDRAQLPLNALRAFEAAARHLNFTRAAIELCVSQGAVSHHVAQLERRLGVRLFHRLPRGLSLTDEGRALVPVLAEAFDRVGATLDQYAGGRFREVLKVGVVGTFATGWLLPRLDAFARAHPAIDLRISTNNNRVDLAGEALDFAIRYGDGAWHGTQAEPLIEAPMTPLCAPAMAARLRSPADVLHERLLRSYRPDEWALWFEAADIPVPLFRGPVFDSSALMVSAAMAGFGVALAPPAMFIRELASELLAQPFPIMIDAGRYWLTRLMSRPETHAMRRFREWLDGEVTAPIASWPYVREQGGGANFP</sequence>
<evidence type="ECO:0000256" key="3">
    <source>
        <dbReference type="ARBA" id="ARBA00023125"/>
    </source>
</evidence>
<dbReference type="Gene3D" id="3.40.190.10">
    <property type="entry name" value="Periplasmic binding protein-like II"/>
    <property type="match status" value="2"/>
</dbReference>
<evidence type="ECO:0000256" key="2">
    <source>
        <dbReference type="ARBA" id="ARBA00023015"/>
    </source>
</evidence>
<feature type="domain" description="HTH lysR-type" evidence="6">
    <location>
        <begin position="6"/>
        <end position="63"/>
    </location>
</feature>
<organism evidence="7 8">
    <name type="scientific">Sphingobium indicum (strain DSM 16412 / CCM 7286 / MTCC 6364 / B90A)</name>
    <dbReference type="NCBI Taxonomy" id="861109"/>
    <lineage>
        <taxon>Bacteria</taxon>
        <taxon>Pseudomonadati</taxon>
        <taxon>Pseudomonadota</taxon>
        <taxon>Alphaproteobacteria</taxon>
        <taxon>Sphingomonadales</taxon>
        <taxon>Sphingomonadaceae</taxon>
        <taxon>Sphingobium</taxon>
    </lineage>
</organism>
<dbReference type="Pfam" id="PF03466">
    <property type="entry name" value="LysR_substrate"/>
    <property type="match status" value="1"/>
</dbReference>
<dbReference type="InterPro" id="IPR036388">
    <property type="entry name" value="WH-like_DNA-bd_sf"/>
</dbReference>
<dbReference type="InterPro" id="IPR005119">
    <property type="entry name" value="LysR_subst-bd"/>
</dbReference>
<dbReference type="AlphaFoldDB" id="A0A1L5BQ71"/>
<dbReference type="PRINTS" id="PR00039">
    <property type="entry name" value="HTHLYSR"/>
</dbReference>
<dbReference type="RefSeq" id="WP_007683230.1">
    <property type="nucleotide sequence ID" value="NZ_CP013070.1"/>
</dbReference>
<dbReference type="PROSITE" id="PS50931">
    <property type="entry name" value="HTH_LYSR"/>
    <property type="match status" value="1"/>
</dbReference>
<evidence type="ECO:0000256" key="5">
    <source>
        <dbReference type="ARBA" id="ARBA00023163"/>
    </source>
</evidence>
<dbReference type="SUPFAM" id="SSF46785">
    <property type="entry name" value="Winged helix' DNA-binding domain"/>
    <property type="match status" value="1"/>
</dbReference>
<evidence type="ECO:0000313" key="8">
    <source>
        <dbReference type="Proteomes" id="UP000004550"/>
    </source>
</evidence>
<protein>
    <submittedName>
        <fullName evidence="7">LysR family transcriptional regulator</fullName>
    </submittedName>
</protein>
<dbReference type="FunFam" id="1.10.10.10:FF:000038">
    <property type="entry name" value="Glycine cleavage system transcriptional activator"/>
    <property type="match status" value="1"/>
</dbReference>
<name>A0A1L5BQ71_SPHIB</name>
<dbReference type="InterPro" id="IPR058163">
    <property type="entry name" value="LysR-type_TF_proteobact-type"/>
</dbReference>
<gene>
    <name evidence="7" type="ORF">SIDU_11390</name>
</gene>
<dbReference type="SUPFAM" id="SSF53850">
    <property type="entry name" value="Periplasmic binding protein-like II"/>
    <property type="match status" value="1"/>
</dbReference>
<comment type="similarity">
    <text evidence="1">Belongs to the LysR transcriptional regulatory family.</text>
</comment>
<dbReference type="InterPro" id="IPR000847">
    <property type="entry name" value="LysR_HTH_N"/>
</dbReference>
<accession>A0A1L5BQ71</accession>
<reference evidence="7 8" key="1">
    <citation type="journal article" date="2012" name="J. Bacteriol.">
        <title>Genome sequence of Sphingobium indicum B90A, a hexachlorocyclohexane-degrading bacterium.</title>
        <authorList>
            <person name="Anand S."/>
            <person name="Sangwan N."/>
            <person name="Lata P."/>
            <person name="Kaur J."/>
            <person name="Dua A."/>
            <person name="Singh A.K."/>
            <person name="Verma M."/>
            <person name="Kaur J."/>
            <person name="Khurana J.P."/>
            <person name="Khurana P."/>
            <person name="Mathur S."/>
            <person name="Lal R."/>
        </authorList>
    </citation>
    <scope>NUCLEOTIDE SEQUENCE [LARGE SCALE GENOMIC DNA]</scope>
    <source>
        <strain evidence="8">DSM 16412 / CCM 7286 / MTCC 6364 / B90A</strain>
    </source>
</reference>
<keyword evidence="5" id="KW-0804">Transcription</keyword>
<keyword evidence="2" id="KW-0805">Transcription regulation</keyword>
<dbReference type="GO" id="GO:0043565">
    <property type="term" value="F:sequence-specific DNA binding"/>
    <property type="evidence" value="ECO:0007669"/>
    <property type="project" value="TreeGrafter"/>
</dbReference>
<dbReference type="Pfam" id="PF00126">
    <property type="entry name" value="HTH_1"/>
    <property type="match status" value="1"/>
</dbReference>
<evidence type="ECO:0000256" key="4">
    <source>
        <dbReference type="ARBA" id="ARBA00023159"/>
    </source>
</evidence>
<dbReference type="Proteomes" id="UP000004550">
    <property type="component" value="Chromosome"/>
</dbReference>
<proteinExistence type="inferred from homology"/>
<dbReference type="PANTHER" id="PTHR30537">
    <property type="entry name" value="HTH-TYPE TRANSCRIPTIONAL REGULATOR"/>
    <property type="match status" value="1"/>
</dbReference>
<dbReference type="PANTHER" id="PTHR30537:SF70">
    <property type="entry name" value="HTH-TYPE TRANSCRIPTIONAL ACTIVATOR AMPR"/>
    <property type="match status" value="1"/>
</dbReference>
<dbReference type="GO" id="GO:0006351">
    <property type="term" value="P:DNA-templated transcription"/>
    <property type="evidence" value="ECO:0007669"/>
    <property type="project" value="TreeGrafter"/>
</dbReference>
<keyword evidence="3" id="KW-0238">DNA-binding</keyword>
<dbReference type="InterPro" id="IPR036390">
    <property type="entry name" value="WH_DNA-bd_sf"/>
</dbReference>
<evidence type="ECO:0000259" key="6">
    <source>
        <dbReference type="PROSITE" id="PS50931"/>
    </source>
</evidence>
<dbReference type="Gene3D" id="1.10.10.10">
    <property type="entry name" value="Winged helix-like DNA-binding domain superfamily/Winged helix DNA-binding domain"/>
    <property type="match status" value="1"/>
</dbReference>
<evidence type="ECO:0000313" key="7">
    <source>
        <dbReference type="EMBL" id="APL95060.1"/>
    </source>
</evidence>
<dbReference type="EMBL" id="CP013070">
    <property type="protein sequence ID" value="APL95060.1"/>
    <property type="molecule type" value="Genomic_DNA"/>
</dbReference>
<evidence type="ECO:0000256" key="1">
    <source>
        <dbReference type="ARBA" id="ARBA00009437"/>
    </source>
</evidence>
<keyword evidence="4" id="KW-0010">Activator</keyword>